<dbReference type="VEuPathDB" id="FungiDB:sscle_02g017360"/>
<feature type="region of interest" description="Disordered" evidence="1">
    <location>
        <begin position="203"/>
        <end position="263"/>
    </location>
</feature>
<proteinExistence type="predicted"/>
<sequence length="263" mass="30302">MNTRKRMPHTGRSLEDIPEESDLSDCDAAKDRPQIIKPDSEDTPRSQTQQPNFPGFSFQQAGSIQSSRIQTYRPVASSSSSTIQTYRPVASDSSSTIPSSTFRESSTTGSSQDPSEIPFKWNNPHPFYVQDEKHSVHEIPDSPQRSKESNRQRICAAFRDIWIEIKSRIKCESKIERDARKVREVRRRDSIADTAATLAGIETQLKKHKEKEEKRNSDALARAKENEIEVKAKEERRKAAVKRSKEKEERECKKEKKREKEKR</sequence>
<dbReference type="KEGG" id="ssl:SS1G_04358"/>
<evidence type="ECO:0000313" key="2">
    <source>
        <dbReference type="EMBL" id="APA06966.1"/>
    </source>
</evidence>
<feature type="compositionally biased region" description="Acidic residues" evidence="1">
    <location>
        <begin position="16"/>
        <end position="25"/>
    </location>
</feature>
<dbReference type="Proteomes" id="UP000177798">
    <property type="component" value="Chromosome 2"/>
</dbReference>
<organism evidence="2 3">
    <name type="scientific">Sclerotinia sclerotiorum (strain ATCC 18683 / 1980 / Ss-1)</name>
    <name type="common">White mold</name>
    <name type="synonym">Whetzelinia sclerotiorum</name>
    <dbReference type="NCBI Taxonomy" id="665079"/>
    <lineage>
        <taxon>Eukaryota</taxon>
        <taxon>Fungi</taxon>
        <taxon>Dikarya</taxon>
        <taxon>Ascomycota</taxon>
        <taxon>Pezizomycotina</taxon>
        <taxon>Leotiomycetes</taxon>
        <taxon>Helotiales</taxon>
        <taxon>Sclerotiniaceae</taxon>
        <taxon>Sclerotinia</taxon>
    </lineage>
</organism>
<dbReference type="OrthoDB" id="3561077at2759"/>
<dbReference type="AlphaFoldDB" id="A0A1D9PWF1"/>
<dbReference type="RefSeq" id="XP_001594551.1">
    <property type="nucleotide sequence ID" value="XM_001594501.1"/>
</dbReference>
<protein>
    <submittedName>
        <fullName evidence="2">Uncharacterized protein</fullName>
    </submittedName>
</protein>
<reference evidence="3" key="1">
    <citation type="journal article" date="2017" name="Genome Biol. Evol.">
        <title>The complete genome sequence of the phytopathogenic fungus Sclerotinia sclerotiorum reveals insights into the genome architecture of broad host range pathogens.</title>
        <authorList>
            <person name="Derbyshire M."/>
            <person name="Denton-Giles M."/>
            <person name="Hegedus D."/>
            <person name="Seifbarghy S."/>
            <person name="Rollins J."/>
            <person name="van Kan J."/>
            <person name="Seidl M.F."/>
            <person name="Faino L."/>
            <person name="Mbengue M."/>
            <person name="Navaud O."/>
            <person name="Raffaele S."/>
            <person name="Hammond-Kosack K."/>
            <person name="Heard S."/>
            <person name="Oliver R."/>
        </authorList>
    </citation>
    <scope>NUCLEOTIDE SEQUENCE [LARGE SCALE GENOMIC DNA]</scope>
    <source>
        <strain evidence="3">ATCC 18683 / 1980 / Ss-1</strain>
    </source>
</reference>
<feature type="compositionally biased region" description="Basic and acidic residues" evidence="1">
    <location>
        <begin position="210"/>
        <end position="254"/>
    </location>
</feature>
<feature type="compositionally biased region" description="Polar residues" evidence="1">
    <location>
        <begin position="45"/>
        <end position="85"/>
    </location>
</feature>
<gene>
    <name evidence="2" type="ORF">sscle_02g017360</name>
</gene>
<feature type="region of interest" description="Disordered" evidence="1">
    <location>
        <begin position="1"/>
        <end position="126"/>
    </location>
</feature>
<accession>A0A1D9PWF1</accession>
<evidence type="ECO:0000256" key="1">
    <source>
        <dbReference type="SAM" id="MobiDB-lite"/>
    </source>
</evidence>
<name>A0A1D9PWF1_SCLS1</name>
<feature type="compositionally biased region" description="Low complexity" evidence="1">
    <location>
        <begin position="91"/>
        <end position="106"/>
    </location>
</feature>
<feature type="compositionally biased region" description="Basic and acidic residues" evidence="1">
    <location>
        <begin position="27"/>
        <end position="44"/>
    </location>
</feature>
<dbReference type="EMBL" id="CP017815">
    <property type="protein sequence ID" value="APA06966.1"/>
    <property type="molecule type" value="Genomic_DNA"/>
</dbReference>
<evidence type="ECO:0000313" key="3">
    <source>
        <dbReference type="Proteomes" id="UP000177798"/>
    </source>
</evidence>